<evidence type="ECO:0000256" key="1">
    <source>
        <dbReference type="SAM" id="Coils"/>
    </source>
</evidence>
<dbReference type="VEuPathDB" id="TriTrypDB:BSAL_37735"/>
<accession>A0A0S4KI13</accession>
<dbReference type="Proteomes" id="UP000051952">
    <property type="component" value="Unassembled WGS sequence"/>
</dbReference>
<feature type="coiled-coil region" evidence="1">
    <location>
        <begin position="166"/>
        <end position="193"/>
    </location>
</feature>
<keyword evidence="4" id="KW-1185">Reference proteome</keyword>
<dbReference type="AlphaFoldDB" id="A0A0S4KI13"/>
<protein>
    <submittedName>
        <fullName evidence="3">Uncharacterized protein</fullName>
    </submittedName>
</protein>
<sequence>MKARYSDRVRKMTTVEELSRALSKEKLTSKFFAESERSALNALEKVTQELKAVRKDLANRSSIQTELQHDLGVAAANISNLQQQCLLMQSELGDRVKEVVSLKENAKAVEKKHEAETSAAKNGQKSAEGKAKLLEAQVHVLSECVKGSHDPQLAVLPEKMSLSMDIDHWKRRAEIAEQRASSLEKELDQSRYLLREERMESQRANVLLVCNQRMVEYLNGSVTVAPTTATTAAADAPVLDSSQGSVKPAGFRRVLCTKEVQENLTKLEGVVKSLTVSQISEIVKDNEFLRRDLDRIRQELQAATTLATDRGTELGAAKKALEKAFSAAQSAENALTRQKANQIIIDREDKIRMLEQGSVASILMSFFTSPTRCPHCNGGLSDTLGLSLLANAAGCDSVDSLVNFMVITVAERSGIYRETFLDQVSAIVPPTTLAMAAQLVGPVPPGLMFFPPMHFAQFIESTQFISESQAYALAMQFLTVGARMVCRQEIVDDILDKIRFLWLSTALLESEITRLEGDILTFGLPPRRSGIAAGLVKSAAGSVVGSVMKQSAYHALMVPRSTLARLTQALRVRSTILQRHAAKSDAGRGPTSSSSQQQQQQLPSMLDDEKSPIVAELRRVRRSYVFLPKTVAVVGDHISLETLLQVQPLCV</sequence>
<proteinExistence type="predicted"/>
<feature type="compositionally biased region" description="Low complexity" evidence="2">
    <location>
        <begin position="592"/>
        <end position="601"/>
    </location>
</feature>
<dbReference type="EMBL" id="CYKH01002046">
    <property type="protein sequence ID" value="CUI15313.1"/>
    <property type="molecule type" value="Genomic_DNA"/>
</dbReference>
<feature type="coiled-coil region" evidence="1">
    <location>
        <begin position="279"/>
        <end position="341"/>
    </location>
</feature>
<reference evidence="4" key="1">
    <citation type="submission" date="2015-09" db="EMBL/GenBank/DDBJ databases">
        <authorList>
            <consortium name="Pathogen Informatics"/>
        </authorList>
    </citation>
    <scope>NUCLEOTIDE SEQUENCE [LARGE SCALE GENOMIC DNA]</scope>
    <source>
        <strain evidence="4">Lake Konstanz</strain>
    </source>
</reference>
<name>A0A0S4KI13_BODSA</name>
<evidence type="ECO:0000313" key="3">
    <source>
        <dbReference type="EMBL" id="CUI15313.1"/>
    </source>
</evidence>
<evidence type="ECO:0000256" key="2">
    <source>
        <dbReference type="SAM" id="MobiDB-lite"/>
    </source>
</evidence>
<organism evidence="3 4">
    <name type="scientific">Bodo saltans</name>
    <name type="common">Flagellated protozoan</name>
    <dbReference type="NCBI Taxonomy" id="75058"/>
    <lineage>
        <taxon>Eukaryota</taxon>
        <taxon>Discoba</taxon>
        <taxon>Euglenozoa</taxon>
        <taxon>Kinetoplastea</taxon>
        <taxon>Metakinetoplastina</taxon>
        <taxon>Eubodonida</taxon>
        <taxon>Bodonidae</taxon>
        <taxon>Bodo</taxon>
    </lineage>
</organism>
<evidence type="ECO:0000313" key="4">
    <source>
        <dbReference type="Proteomes" id="UP000051952"/>
    </source>
</evidence>
<gene>
    <name evidence="3" type="ORF">BSAL_37735</name>
</gene>
<keyword evidence="1" id="KW-0175">Coiled coil</keyword>
<feature type="region of interest" description="Disordered" evidence="2">
    <location>
        <begin position="581"/>
        <end position="608"/>
    </location>
</feature>